<sequence>MSLTCTRLRVAMRVMRYYHSVPLTGVMPVMAPFRGCANRYFTSGYGLLKGFCTSVQAKVREMKKQPCVFRACFLE</sequence>
<accession>A0A412AXY2</accession>
<name>A0A412AXY2_9FIRM</name>
<evidence type="ECO:0000313" key="2">
    <source>
        <dbReference type="Proteomes" id="UP000284751"/>
    </source>
</evidence>
<dbReference type="EMBL" id="QRTC01000019">
    <property type="protein sequence ID" value="RGQ41322.1"/>
    <property type="molecule type" value="Genomic_DNA"/>
</dbReference>
<gene>
    <name evidence="1" type="ORF">DWY99_06355</name>
</gene>
<proteinExistence type="predicted"/>
<reference evidence="1 2" key="1">
    <citation type="submission" date="2018-08" db="EMBL/GenBank/DDBJ databases">
        <title>A genome reference for cultivated species of the human gut microbiota.</title>
        <authorList>
            <person name="Zou Y."/>
            <person name="Xue W."/>
            <person name="Luo G."/>
        </authorList>
    </citation>
    <scope>NUCLEOTIDE SEQUENCE [LARGE SCALE GENOMIC DNA]</scope>
    <source>
        <strain evidence="1 2">AF28-26</strain>
    </source>
</reference>
<comment type="caution">
    <text evidence="1">The sequence shown here is derived from an EMBL/GenBank/DDBJ whole genome shotgun (WGS) entry which is preliminary data.</text>
</comment>
<dbReference type="Proteomes" id="UP000284751">
    <property type="component" value="Unassembled WGS sequence"/>
</dbReference>
<organism evidence="1 2">
    <name type="scientific">[Clostridium] leptum</name>
    <dbReference type="NCBI Taxonomy" id="1535"/>
    <lineage>
        <taxon>Bacteria</taxon>
        <taxon>Bacillati</taxon>
        <taxon>Bacillota</taxon>
        <taxon>Clostridia</taxon>
        <taxon>Eubacteriales</taxon>
        <taxon>Oscillospiraceae</taxon>
        <taxon>Oscillospiraceae incertae sedis</taxon>
    </lineage>
</organism>
<evidence type="ECO:0000313" key="1">
    <source>
        <dbReference type="EMBL" id="RGQ41322.1"/>
    </source>
</evidence>
<dbReference type="AlphaFoldDB" id="A0A412AXY2"/>
<protein>
    <submittedName>
        <fullName evidence="1">Uncharacterized protein</fullName>
    </submittedName>
</protein>